<evidence type="ECO:0000259" key="6">
    <source>
        <dbReference type="Pfam" id="PF08544"/>
    </source>
</evidence>
<keyword evidence="8" id="KW-1185">Reference proteome</keyword>
<dbReference type="InterPro" id="IPR020568">
    <property type="entry name" value="Ribosomal_Su5_D2-typ_SF"/>
</dbReference>
<dbReference type="Proteomes" id="UP000070058">
    <property type="component" value="Unassembled WGS sequence"/>
</dbReference>
<evidence type="ECO:0000256" key="1">
    <source>
        <dbReference type="ARBA" id="ARBA00022741"/>
    </source>
</evidence>
<dbReference type="STRING" id="1548207.AXK11_07680"/>
<dbReference type="SUPFAM" id="SSF55060">
    <property type="entry name" value="GHMP Kinase, C-terminal domain"/>
    <property type="match status" value="1"/>
</dbReference>
<protein>
    <recommendedName>
        <fullName evidence="9">GHMP kinase</fullName>
    </recommendedName>
</protein>
<feature type="domain" description="GHMP kinase C-terminal" evidence="6">
    <location>
        <begin position="336"/>
        <end position="400"/>
    </location>
</feature>
<accession>A0A139SJG6</accession>
<dbReference type="PRINTS" id="PR00959">
    <property type="entry name" value="MEVGALKINASE"/>
</dbReference>
<evidence type="ECO:0000259" key="5">
    <source>
        <dbReference type="Pfam" id="PF00288"/>
    </source>
</evidence>
<dbReference type="GO" id="GO:0004335">
    <property type="term" value="F:galactokinase activity"/>
    <property type="evidence" value="ECO:0007669"/>
    <property type="project" value="TreeGrafter"/>
</dbReference>
<evidence type="ECO:0000256" key="2">
    <source>
        <dbReference type="ARBA" id="ARBA00022777"/>
    </source>
</evidence>
<dbReference type="SUPFAM" id="SSF54211">
    <property type="entry name" value="Ribosomal protein S5 domain 2-like"/>
    <property type="match status" value="1"/>
</dbReference>
<gene>
    <name evidence="7" type="ORF">AXK11_07680</name>
</gene>
<dbReference type="PIRSF" id="PIRSF000530">
    <property type="entry name" value="Galactokinase"/>
    <property type="match status" value="1"/>
</dbReference>
<keyword evidence="4" id="KW-0119">Carbohydrate metabolism</keyword>
<dbReference type="AlphaFoldDB" id="A0A139SJG6"/>
<dbReference type="PANTHER" id="PTHR10457">
    <property type="entry name" value="MEVALONATE KINASE/GALACTOKINASE"/>
    <property type="match status" value="1"/>
</dbReference>
<evidence type="ECO:0000313" key="8">
    <source>
        <dbReference type="Proteomes" id="UP000070058"/>
    </source>
</evidence>
<reference evidence="8" key="1">
    <citation type="submission" date="2016-02" db="EMBL/GenBank/DDBJ databases">
        <authorList>
            <person name="Sanders J.G."/>
            <person name="Lin J.Y."/>
            <person name="Wertz J.T."/>
            <person name="Russell J.A."/>
            <person name="Moreau C.S."/>
            <person name="Powell S."/>
        </authorList>
    </citation>
    <scope>NUCLEOTIDE SEQUENCE [LARGE SCALE GENOMIC DNA]</scope>
    <source>
        <strain evidence="8">CAG34</strain>
    </source>
</reference>
<dbReference type="InterPro" id="IPR014721">
    <property type="entry name" value="Ribsml_uS5_D2-typ_fold_subgr"/>
</dbReference>
<keyword evidence="2" id="KW-0808">Transferase</keyword>
<name>A0A139SJG6_9BACT</name>
<dbReference type="OrthoDB" id="183397at2"/>
<keyword evidence="1" id="KW-0547">Nucleotide-binding</keyword>
<dbReference type="EMBL" id="LSZQ01000057">
    <property type="protein sequence ID" value="KXU34715.1"/>
    <property type="molecule type" value="Genomic_DNA"/>
</dbReference>
<dbReference type="PANTHER" id="PTHR10457:SF35">
    <property type="entry name" value="L-ARABINOKINASE"/>
    <property type="match status" value="1"/>
</dbReference>
<proteinExistence type="predicted"/>
<dbReference type="Pfam" id="PF00288">
    <property type="entry name" value="GHMP_kinases_N"/>
    <property type="match status" value="1"/>
</dbReference>
<dbReference type="InterPro" id="IPR006204">
    <property type="entry name" value="GHMP_kinase_N_dom"/>
</dbReference>
<evidence type="ECO:0000256" key="3">
    <source>
        <dbReference type="ARBA" id="ARBA00022840"/>
    </source>
</evidence>
<keyword evidence="3" id="KW-0067">ATP-binding</keyword>
<evidence type="ECO:0000313" key="7">
    <source>
        <dbReference type="EMBL" id="KXU34715.1"/>
    </source>
</evidence>
<evidence type="ECO:0000256" key="4">
    <source>
        <dbReference type="ARBA" id="ARBA00023144"/>
    </source>
</evidence>
<dbReference type="InterPro" id="IPR006206">
    <property type="entry name" value="Mevalonate/galactokinase"/>
</dbReference>
<dbReference type="GO" id="GO:0006012">
    <property type="term" value="P:galactose metabolic process"/>
    <property type="evidence" value="ECO:0007669"/>
    <property type="project" value="UniProtKB-KW"/>
</dbReference>
<dbReference type="RefSeq" id="WP_068630917.1">
    <property type="nucleotide sequence ID" value="NZ_LSZQ01000057.1"/>
</dbReference>
<evidence type="ECO:0008006" key="9">
    <source>
        <dbReference type="Google" id="ProtNLM"/>
    </source>
</evidence>
<dbReference type="InterPro" id="IPR036554">
    <property type="entry name" value="GHMP_kinase_C_sf"/>
</dbReference>
<dbReference type="GO" id="GO:0005829">
    <property type="term" value="C:cytosol"/>
    <property type="evidence" value="ECO:0007669"/>
    <property type="project" value="TreeGrafter"/>
</dbReference>
<dbReference type="Gene3D" id="3.30.70.890">
    <property type="entry name" value="GHMP kinase, C-terminal domain"/>
    <property type="match status" value="1"/>
</dbReference>
<keyword evidence="4" id="KW-0299">Galactose metabolism</keyword>
<comment type="caution">
    <text evidence="7">The sequence shown here is derived from an EMBL/GenBank/DDBJ whole genome shotgun (WGS) entry which is preliminary data.</text>
</comment>
<keyword evidence="2" id="KW-0418">Kinase</keyword>
<dbReference type="Gene3D" id="3.30.230.10">
    <property type="match status" value="1"/>
</dbReference>
<feature type="domain" description="GHMP kinase N-terminal" evidence="5">
    <location>
        <begin position="114"/>
        <end position="190"/>
    </location>
</feature>
<dbReference type="GO" id="GO:0005524">
    <property type="term" value="F:ATP binding"/>
    <property type="evidence" value="ECO:0007669"/>
    <property type="project" value="UniProtKB-KW"/>
</dbReference>
<dbReference type="InterPro" id="IPR013750">
    <property type="entry name" value="GHMP_kinase_C_dom"/>
</dbReference>
<dbReference type="Pfam" id="PF08544">
    <property type="entry name" value="GHMP_kinases_C"/>
    <property type="match status" value="1"/>
</dbReference>
<sequence>MKTVTAEAPGRLDFMGGVADYSGSLVLEMPLSLTTRVTITELPPKRISRACESSGSPKLVFASETYGETQVTPGTPPAEVPKWLRYPYGCLWLYAKERGKPVEKLVSSASQRGGGAGDSGGLRFEISSSVPGSMGVSSSAALEVATLRALEKFFGPRLKGTALARLAQRVENEIVGAPCGLMDQLASANGVPRALLPILCRPDVLGAPVKLPAGVVAVGWPSGVKHAVSDSPYATARAAAFMGKKLVERALGRRLGYATELAPSVVRSLSPEDLPEKMSGRAFLASFGGVDDPLSVVEPRRSYPVRAGVSFPVEENYRGELALALLRGVNAKNRSESLAALGELLYQSHAGYSSIGLGCPETDAMVEAVRAQGARRGLYGARVSGGGSGGTVVVLLERESLPALTRLAKKLKRPATFVL</sequence>
<organism evidence="7 8">
    <name type="scientific">Cephaloticoccus primus</name>
    <dbReference type="NCBI Taxonomy" id="1548207"/>
    <lineage>
        <taxon>Bacteria</taxon>
        <taxon>Pseudomonadati</taxon>
        <taxon>Verrucomicrobiota</taxon>
        <taxon>Opitutia</taxon>
        <taxon>Opitutales</taxon>
        <taxon>Opitutaceae</taxon>
        <taxon>Cephaloticoccus</taxon>
    </lineage>
</organism>